<dbReference type="Proteomes" id="UP000030645">
    <property type="component" value="Unassembled WGS sequence"/>
</dbReference>
<accession>W9QIK3</accession>
<sequence>MRLRPAKLGRGDRKNKETGEPLLVQRRLETSADRETERTQKEKRETGEQKRERRDRRERRARQERAQRTERKKKENGVMTDMREEYEWMKII</sequence>
<keyword evidence="3" id="KW-1185">Reference proteome</keyword>
<dbReference type="EMBL" id="KE343679">
    <property type="protein sequence ID" value="EXB38046.1"/>
    <property type="molecule type" value="Genomic_DNA"/>
</dbReference>
<evidence type="ECO:0000313" key="3">
    <source>
        <dbReference type="Proteomes" id="UP000030645"/>
    </source>
</evidence>
<feature type="compositionally biased region" description="Basic and acidic residues" evidence="1">
    <location>
        <begin position="26"/>
        <end position="52"/>
    </location>
</feature>
<protein>
    <submittedName>
        <fullName evidence="2">Uncharacterized protein</fullName>
    </submittedName>
</protein>
<proteinExistence type="predicted"/>
<reference evidence="3" key="1">
    <citation type="submission" date="2013-01" db="EMBL/GenBank/DDBJ databases">
        <title>Draft Genome Sequence of a Mulberry Tree, Morus notabilis C.K. Schneid.</title>
        <authorList>
            <person name="He N."/>
            <person name="Zhao S."/>
        </authorList>
    </citation>
    <scope>NUCLEOTIDE SEQUENCE</scope>
</reference>
<evidence type="ECO:0000313" key="2">
    <source>
        <dbReference type="EMBL" id="EXB38046.1"/>
    </source>
</evidence>
<gene>
    <name evidence="2" type="ORF">L484_020965</name>
</gene>
<evidence type="ECO:0000256" key="1">
    <source>
        <dbReference type="SAM" id="MobiDB-lite"/>
    </source>
</evidence>
<feature type="region of interest" description="Disordered" evidence="1">
    <location>
        <begin position="1"/>
        <end position="78"/>
    </location>
</feature>
<feature type="compositionally biased region" description="Basic and acidic residues" evidence="1">
    <location>
        <begin position="61"/>
        <end position="78"/>
    </location>
</feature>
<organism evidence="2 3">
    <name type="scientific">Morus notabilis</name>
    <dbReference type="NCBI Taxonomy" id="981085"/>
    <lineage>
        <taxon>Eukaryota</taxon>
        <taxon>Viridiplantae</taxon>
        <taxon>Streptophyta</taxon>
        <taxon>Embryophyta</taxon>
        <taxon>Tracheophyta</taxon>
        <taxon>Spermatophyta</taxon>
        <taxon>Magnoliopsida</taxon>
        <taxon>eudicotyledons</taxon>
        <taxon>Gunneridae</taxon>
        <taxon>Pentapetalae</taxon>
        <taxon>rosids</taxon>
        <taxon>fabids</taxon>
        <taxon>Rosales</taxon>
        <taxon>Moraceae</taxon>
        <taxon>Moreae</taxon>
        <taxon>Morus</taxon>
    </lineage>
</organism>
<name>W9QIK3_9ROSA</name>
<dbReference type="AlphaFoldDB" id="W9QIK3"/>
<feature type="compositionally biased region" description="Basic and acidic residues" evidence="1">
    <location>
        <begin position="9"/>
        <end position="19"/>
    </location>
</feature>